<dbReference type="PANTHER" id="PTHR36115:SF6">
    <property type="entry name" value="PROLINE-RICH ANTIGEN HOMOLOG"/>
    <property type="match status" value="1"/>
</dbReference>
<evidence type="ECO:0000256" key="4">
    <source>
        <dbReference type="ARBA" id="ARBA00022989"/>
    </source>
</evidence>
<dbReference type="PIRSF" id="PIRSF021697">
    <property type="entry name" value="UCP021697"/>
    <property type="match status" value="1"/>
</dbReference>
<dbReference type="EMBL" id="JBBJUP010000001">
    <property type="protein sequence ID" value="MEJ8277355.1"/>
    <property type="molecule type" value="Genomic_DNA"/>
</dbReference>
<comment type="subcellular location">
    <subcellularLocation>
        <location evidence="1">Cell membrane</location>
        <topology evidence="1">Multi-pass membrane protein</topology>
    </subcellularLocation>
</comment>
<name>A0ABU8T1Y7_9PSEU</name>
<accession>A0ABU8T1Y7</accession>
<protein>
    <submittedName>
        <fullName evidence="8">RDD family protein</fullName>
    </submittedName>
</protein>
<keyword evidence="5 6" id="KW-0472">Membrane</keyword>
<feature type="transmembrane region" description="Helical" evidence="6">
    <location>
        <begin position="73"/>
        <end position="94"/>
    </location>
</feature>
<keyword evidence="2" id="KW-1003">Cell membrane</keyword>
<evidence type="ECO:0000256" key="6">
    <source>
        <dbReference type="SAM" id="Phobius"/>
    </source>
</evidence>
<dbReference type="InterPro" id="IPR051791">
    <property type="entry name" value="Pra-immunoreactive"/>
</dbReference>
<evidence type="ECO:0000313" key="8">
    <source>
        <dbReference type="EMBL" id="MEJ8277355.1"/>
    </source>
</evidence>
<comment type="caution">
    <text evidence="8">The sequence shown here is derived from an EMBL/GenBank/DDBJ whole genome shotgun (WGS) entry which is preliminary data.</text>
</comment>
<evidence type="ECO:0000256" key="2">
    <source>
        <dbReference type="ARBA" id="ARBA00022475"/>
    </source>
</evidence>
<dbReference type="PANTHER" id="PTHR36115">
    <property type="entry name" value="PROLINE-RICH ANTIGEN HOMOLOG-RELATED"/>
    <property type="match status" value="1"/>
</dbReference>
<gene>
    <name evidence="8" type="ORF">WJX68_00280</name>
</gene>
<dbReference type="InterPro" id="IPR010432">
    <property type="entry name" value="RDD"/>
</dbReference>
<feature type="domain" description="RDD" evidence="7">
    <location>
        <begin position="38"/>
        <end position="126"/>
    </location>
</feature>
<organism evidence="8 9">
    <name type="scientific">Pseudonocardia spirodelae</name>
    <dbReference type="NCBI Taxonomy" id="3133431"/>
    <lineage>
        <taxon>Bacteria</taxon>
        <taxon>Bacillati</taxon>
        <taxon>Actinomycetota</taxon>
        <taxon>Actinomycetes</taxon>
        <taxon>Pseudonocardiales</taxon>
        <taxon>Pseudonocardiaceae</taxon>
        <taxon>Pseudonocardia</taxon>
    </lineage>
</organism>
<proteinExistence type="predicted"/>
<keyword evidence="4 6" id="KW-1133">Transmembrane helix</keyword>
<dbReference type="Pfam" id="PF06271">
    <property type="entry name" value="RDD"/>
    <property type="match status" value="1"/>
</dbReference>
<keyword evidence="9" id="KW-1185">Reference proteome</keyword>
<dbReference type="InterPro" id="IPR016795">
    <property type="entry name" value="UCP021697"/>
</dbReference>
<evidence type="ECO:0000313" key="9">
    <source>
        <dbReference type="Proteomes" id="UP001364211"/>
    </source>
</evidence>
<feature type="transmembrane region" description="Helical" evidence="6">
    <location>
        <begin position="45"/>
        <end position="67"/>
    </location>
</feature>
<evidence type="ECO:0000256" key="3">
    <source>
        <dbReference type="ARBA" id="ARBA00022692"/>
    </source>
</evidence>
<evidence type="ECO:0000256" key="1">
    <source>
        <dbReference type="ARBA" id="ARBA00004651"/>
    </source>
</evidence>
<dbReference type="RefSeq" id="WP_340285378.1">
    <property type="nucleotide sequence ID" value="NZ_JBBJUP010000001.1"/>
</dbReference>
<keyword evidence="3 6" id="KW-0812">Transmembrane</keyword>
<reference evidence="8 9" key="1">
    <citation type="submission" date="2024-03" db="EMBL/GenBank/DDBJ databases">
        <title>Draft genome sequence of Pseudonocardia sp. DW16-2.</title>
        <authorList>
            <person name="Duangmal K."/>
        </authorList>
    </citation>
    <scope>NUCLEOTIDE SEQUENCE [LARGE SCALE GENOMIC DNA]</scope>
    <source>
        <strain evidence="8 9">DW16-2</strain>
    </source>
</reference>
<evidence type="ECO:0000259" key="7">
    <source>
        <dbReference type="Pfam" id="PF06271"/>
    </source>
</evidence>
<dbReference type="Proteomes" id="UP001364211">
    <property type="component" value="Unassembled WGS sequence"/>
</dbReference>
<evidence type="ECO:0000256" key="5">
    <source>
        <dbReference type="ARBA" id="ARBA00023136"/>
    </source>
</evidence>
<sequence length="157" mass="16663">MARWIESWLPGSSPGGGDGPAAHPGERFGLPASGHYSVAGFGRRVGGVCIDWFLCYLLVLLVAGVDALGTAEFSWWVLGAWFVLTSLSVAVLGTSPGHRALGMRVARTDMATHVGVPRAVLRTAMVAVVLPPFLRDADGRGWHDRASSTIVVRTLRA</sequence>